<evidence type="ECO:0000259" key="5">
    <source>
        <dbReference type="PROSITE" id="PS51898"/>
    </source>
</evidence>
<dbReference type="InterPro" id="IPR010998">
    <property type="entry name" value="Integrase_recombinase_N"/>
</dbReference>
<dbReference type="AlphaFoldDB" id="A0AA46PJY4"/>
<dbReference type="Pfam" id="PF00589">
    <property type="entry name" value="Phage_integrase"/>
    <property type="match status" value="1"/>
</dbReference>
<evidence type="ECO:0000256" key="3">
    <source>
        <dbReference type="ARBA" id="ARBA00023125"/>
    </source>
</evidence>
<dbReference type="Gene3D" id="1.10.150.130">
    <property type="match status" value="1"/>
</dbReference>
<keyword evidence="4" id="KW-0233">DNA recombination</keyword>
<name>A0AA46PJY4_9NOCA</name>
<dbReference type="Gene3D" id="1.10.443.10">
    <property type="entry name" value="Intergrase catalytic core"/>
    <property type="match status" value="1"/>
</dbReference>
<dbReference type="Proteomes" id="UP001163947">
    <property type="component" value="Chromosome"/>
</dbReference>
<evidence type="ECO:0000256" key="1">
    <source>
        <dbReference type="ARBA" id="ARBA00008857"/>
    </source>
</evidence>
<dbReference type="GeneID" id="83621314"/>
<dbReference type="PANTHER" id="PTHR30629:SF2">
    <property type="entry name" value="PROPHAGE INTEGRASE INTS-RELATED"/>
    <property type="match status" value="1"/>
</dbReference>
<reference evidence="6" key="1">
    <citation type="submission" date="2022-09" db="EMBL/GenBank/DDBJ databases">
        <title>The genome sequence of Rhodococcus aetherivorans N1.</title>
        <authorList>
            <person name="Jiang W."/>
        </authorList>
    </citation>
    <scope>NUCLEOTIDE SEQUENCE</scope>
    <source>
        <strain evidence="6">N1</strain>
    </source>
</reference>
<evidence type="ECO:0000256" key="2">
    <source>
        <dbReference type="ARBA" id="ARBA00022908"/>
    </source>
</evidence>
<evidence type="ECO:0000256" key="4">
    <source>
        <dbReference type="ARBA" id="ARBA00023172"/>
    </source>
</evidence>
<gene>
    <name evidence="6" type="ORF">OCS65_12815</name>
</gene>
<organism evidence="6 7">
    <name type="scientific">Rhodococcus aetherivorans</name>
    <dbReference type="NCBI Taxonomy" id="191292"/>
    <lineage>
        <taxon>Bacteria</taxon>
        <taxon>Bacillati</taxon>
        <taxon>Actinomycetota</taxon>
        <taxon>Actinomycetes</taxon>
        <taxon>Mycobacteriales</taxon>
        <taxon>Nocardiaceae</taxon>
        <taxon>Rhodococcus</taxon>
    </lineage>
</organism>
<feature type="domain" description="Tyr recombinase" evidence="5">
    <location>
        <begin position="185"/>
        <end position="383"/>
    </location>
</feature>
<accession>A0AA46PJY4</accession>
<dbReference type="InterPro" id="IPR002104">
    <property type="entry name" value="Integrase_catalytic"/>
</dbReference>
<proteinExistence type="inferred from homology"/>
<dbReference type="PANTHER" id="PTHR30629">
    <property type="entry name" value="PROPHAGE INTEGRASE"/>
    <property type="match status" value="1"/>
</dbReference>
<evidence type="ECO:0000313" key="6">
    <source>
        <dbReference type="EMBL" id="UYF96567.1"/>
    </source>
</evidence>
<dbReference type="GO" id="GO:0003677">
    <property type="term" value="F:DNA binding"/>
    <property type="evidence" value="ECO:0007669"/>
    <property type="project" value="UniProtKB-KW"/>
</dbReference>
<sequence length="391" mass="42491">MARGRPPLRIGQHGKITRKDLGRGVWLARCRFRDDDGVVRIVERRTPPGRRDPYGKLAEDELLEHLGSRRTPSEDEVTSATTIAALVRTYLARLEEEGRAAATIDTYKFAAGKLESKLGGVRVGEATARRVDTAIRAMSKAHGPTMARQAKTILRGALGLAVLAGALDSNPVRDVSPIKSKTPPAGARALTADELRALLVALGESEYCKANDLVDPITLLIATGLRRSELLALRWVDVDDEAGTVAVTGKVVRAKGAGLQRVQAAKTAAGLRTIPLPTFAMEVLERRAAQPQQGTLGMIFPSTAGTLRDPNNFGKQWRKVRDDLGVEDTTTHSFRKSVATLIDEEGLSPRVGADHLGHRHVSMTMDRYMSRGRTHSAVARLLDRVVAEKDE</sequence>
<comment type="similarity">
    <text evidence="1">Belongs to the 'phage' integrase family.</text>
</comment>
<dbReference type="InterPro" id="IPR011010">
    <property type="entry name" value="DNA_brk_join_enz"/>
</dbReference>
<keyword evidence="2" id="KW-0229">DNA integration</keyword>
<dbReference type="GO" id="GO:0015074">
    <property type="term" value="P:DNA integration"/>
    <property type="evidence" value="ECO:0007669"/>
    <property type="project" value="UniProtKB-KW"/>
</dbReference>
<evidence type="ECO:0000313" key="7">
    <source>
        <dbReference type="Proteomes" id="UP001163947"/>
    </source>
</evidence>
<dbReference type="CDD" id="cd01189">
    <property type="entry name" value="INT_ICEBs1_C_like"/>
    <property type="match status" value="1"/>
</dbReference>
<dbReference type="InterPro" id="IPR050808">
    <property type="entry name" value="Phage_Integrase"/>
</dbReference>
<dbReference type="SUPFAM" id="SSF56349">
    <property type="entry name" value="DNA breaking-rejoining enzymes"/>
    <property type="match status" value="1"/>
</dbReference>
<dbReference type="InterPro" id="IPR013762">
    <property type="entry name" value="Integrase-like_cat_sf"/>
</dbReference>
<dbReference type="PROSITE" id="PS51898">
    <property type="entry name" value="TYR_RECOMBINASE"/>
    <property type="match status" value="1"/>
</dbReference>
<dbReference type="RefSeq" id="WP_263510288.1">
    <property type="nucleotide sequence ID" value="NZ_CP106982.1"/>
</dbReference>
<keyword evidence="3" id="KW-0238">DNA-binding</keyword>
<protein>
    <submittedName>
        <fullName evidence="6">Site-specific integrase</fullName>
    </submittedName>
</protein>
<dbReference type="GO" id="GO:0006310">
    <property type="term" value="P:DNA recombination"/>
    <property type="evidence" value="ECO:0007669"/>
    <property type="project" value="UniProtKB-KW"/>
</dbReference>
<dbReference type="EMBL" id="CP106982">
    <property type="protein sequence ID" value="UYF96567.1"/>
    <property type="molecule type" value="Genomic_DNA"/>
</dbReference>